<dbReference type="GO" id="GO:0019216">
    <property type="term" value="P:regulation of lipid metabolic process"/>
    <property type="evidence" value="ECO:0007669"/>
    <property type="project" value="TreeGrafter"/>
</dbReference>
<accession>A0A0B1TL16</accession>
<dbReference type="EMBL" id="KN549340">
    <property type="protein sequence ID" value="KHJ98228.1"/>
    <property type="molecule type" value="Genomic_DNA"/>
</dbReference>
<dbReference type="Proteomes" id="UP000053660">
    <property type="component" value="Unassembled WGS sequence"/>
</dbReference>
<dbReference type="OrthoDB" id="5946976at2759"/>
<evidence type="ECO:0000313" key="2">
    <source>
        <dbReference type="Proteomes" id="UP000053660"/>
    </source>
</evidence>
<evidence type="ECO:0000313" key="1">
    <source>
        <dbReference type="EMBL" id="KHJ98228.1"/>
    </source>
</evidence>
<organism evidence="1 2">
    <name type="scientific">Oesophagostomum dentatum</name>
    <name type="common">Nodular worm</name>
    <dbReference type="NCBI Taxonomy" id="61180"/>
    <lineage>
        <taxon>Eukaryota</taxon>
        <taxon>Metazoa</taxon>
        <taxon>Ecdysozoa</taxon>
        <taxon>Nematoda</taxon>
        <taxon>Chromadorea</taxon>
        <taxon>Rhabditida</taxon>
        <taxon>Rhabditina</taxon>
        <taxon>Rhabditomorpha</taxon>
        <taxon>Strongyloidea</taxon>
        <taxon>Strongylidae</taxon>
        <taxon>Oesophagostomum</taxon>
    </lineage>
</organism>
<name>A0A0B1TL16_OESDE</name>
<dbReference type="GO" id="GO:0005739">
    <property type="term" value="C:mitochondrion"/>
    <property type="evidence" value="ECO:0007669"/>
    <property type="project" value="TreeGrafter"/>
</dbReference>
<gene>
    <name evidence="1" type="ORF">OESDEN_01780</name>
</gene>
<dbReference type="AlphaFoldDB" id="A0A0B1TL16"/>
<dbReference type="PANTHER" id="PTHR46520">
    <property type="entry name" value="SERINE BETA-LACTAMASE-LIKE PROTEIN LACTB, MITOCHONDRIAL"/>
    <property type="match status" value="1"/>
</dbReference>
<protein>
    <submittedName>
        <fullName evidence="1">Uncharacterized protein</fullName>
    </submittedName>
</protein>
<dbReference type="PANTHER" id="PTHR46520:SF1">
    <property type="entry name" value="SERINE BETA-LACTAMASE-LIKE PROTEIN LACTB, MITOCHONDRIAL"/>
    <property type="match status" value="1"/>
</dbReference>
<proteinExistence type="predicted"/>
<dbReference type="InterPro" id="IPR052794">
    <property type="entry name" value="Mito_Ser_Protease_LACTB"/>
</dbReference>
<sequence length="69" mass="7451">MCTVLSSLGGLWYHTGTAVGASSVLLIRPNANRTDQNEPPSGVCVAMMCNLQDVSLLNLAKEIEEIFRN</sequence>
<reference evidence="1 2" key="1">
    <citation type="submission" date="2014-03" db="EMBL/GenBank/DDBJ databases">
        <title>Draft genome of the hookworm Oesophagostomum dentatum.</title>
        <authorList>
            <person name="Mitreva M."/>
        </authorList>
    </citation>
    <scope>NUCLEOTIDE SEQUENCE [LARGE SCALE GENOMIC DNA]</scope>
    <source>
        <strain evidence="1 2">OD-Hann</strain>
    </source>
</reference>
<dbReference type="GO" id="GO:0008233">
    <property type="term" value="F:peptidase activity"/>
    <property type="evidence" value="ECO:0007669"/>
    <property type="project" value="TreeGrafter"/>
</dbReference>
<dbReference type="GO" id="GO:0006508">
    <property type="term" value="P:proteolysis"/>
    <property type="evidence" value="ECO:0007669"/>
    <property type="project" value="TreeGrafter"/>
</dbReference>
<keyword evidence="2" id="KW-1185">Reference proteome</keyword>